<organism evidence="2 3">
    <name type="scientific">Nonomuraea marmarensis</name>
    <dbReference type="NCBI Taxonomy" id="3351344"/>
    <lineage>
        <taxon>Bacteria</taxon>
        <taxon>Bacillati</taxon>
        <taxon>Actinomycetota</taxon>
        <taxon>Actinomycetes</taxon>
        <taxon>Streptosporangiales</taxon>
        <taxon>Streptosporangiaceae</taxon>
        <taxon>Nonomuraea</taxon>
    </lineage>
</organism>
<keyword evidence="3" id="KW-1185">Reference proteome</keyword>
<dbReference type="RefSeq" id="WP_393177763.1">
    <property type="nucleotide sequence ID" value="NZ_JBICRM010000077.1"/>
</dbReference>
<evidence type="ECO:0000256" key="1">
    <source>
        <dbReference type="SAM" id="MobiDB-lite"/>
    </source>
</evidence>
<evidence type="ECO:0000313" key="3">
    <source>
        <dbReference type="Proteomes" id="UP001603978"/>
    </source>
</evidence>
<accession>A0ABW7AUV4</accession>
<comment type="caution">
    <text evidence="2">The sequence shown here is derived from an EMBL/GenBank/DDBJ whole genome shotgun (WGS) entry which is preliminary data.</text>
</comment>
<dbReference type="Proteomes" id="UP001603978">
    <property type="component" value="Unassembled WGS sequence"/>
</dbReference>
<gene>
    <name evidence="2" type="ORF">ACFLIM_49460</name>
</gene>
<protein>
    <submittedName>
        <fullName evidence="2">Uncharacterized protein</fullName>
    </submittedName>
</protein>
<feature type="region of interest" description="Disordered" evidence="1">
    <location>
        <begin position="1"/>
        <end position="28"/>
    </location>
</feature>
<evidence type="ECO:0000313" key="2">
    <source>
        <dbReference type="EMBL" id="MFG1711207.1"/>
    </source>
</evidence>
<proteinExistence type="predicted"/>
<sequence>MKDGESVAGFADYHGTHPASPLPDATEIQWSPVQRRADRIRVRAHTCECLSLIFEQCTAGGLGFVRRYDRSIWPAGVLDSPWVKVRDAETLWLQILHGEAR</sequence>
<reference evidence="2 3" key="1">
    <citation type="submission" date="2024-10" db="EMBL/GenBank/DDBJ databases">
        <authorList>
            <person name="Topkara A.R."/>
            <person name="Saygin H."/>
        </authorList>
    </citation>
    <scope>NUCLEOTIDE SEQUENCE [LARGE SCALE GENOMIC DNA]</scope>
    <source>
        <strain evidence="2 3">M3C6</strain>
    </source>
</reference>
<name>A0ABW7AUV4_9ACTN</name>
<dbReference type="EMBL" id="JBICRM010000077">
    <property type="protein sequence ID" value="MFG1711207.1"/>
    <property type="molecule type" value="Genomic_DNA"/>
</dbReference>